<protein>
    <submittedName>
        <fullName evidence="1">Uncharacterized protein</fullName>
    </submittedName>
</protein>
<sequence>MFVPASHPNGCTKFDETWYTGSSLADMKYCKDKKSPKKGPQASVGQILQNTCKRRITLNYITPPASSCLEPFGSFPDWMDGGEFYFLRKDTKTNNNEKETYTGQNNIGNKTK</sequence>
<comment type="caution">
    <text evidence="1">The sequence shown here is derived from an EMBL/GenBank/DDBJ whole genome shotgun (WGS) entry which is preliminary data.</text>
</comment>
<evidence type="ECO:0000313" key="2">
    <source>
        <dbReference type="Proteomes" id="UP000499080"/>
    </source>
</evidence>
<proteinExistence type="predicted"/>
<evidence type="ECO:0000313" key="1">
    <source>
        <dbReference type="EMBL" id="GBN51626.1"/>
    </source>
</evidence>
<dbReference type="AlphaFoldDB" id="A0A4Y2PND2"/>
<name>A0A4Y2PND2_ARAVE</name>
<keyword evidence="2" id="KW-1185">Reference proteome</keyword>
<reference evidence="1 2" key="1">
    <citation type="journal article" date="2019" name="Sci. Rep.">
        <title>Orb-weaving spider Araneus ventricosus genome elucidates the spidroin gene catalogue.</title>
        <authorList>
            <person name="Kono N."/>
            <person name="Nakamura H."/>
            <person name="Ohtoshi R."/>
            <person name="Moran D.A.P."/>
            <person name="Shinohara A."/>
            <person name="Yoshida Y."/>
            <person name="Fujiwara M."/>
            <person name="Mori M."/>
            <person name="Tomita M."/>
            <person name="Arakawa K."/>
        </authorList>
    </citation>
    <scope>NUCLEOTIDE SEQUENCE [LARGE SCALE GENOMIC DNA]</scope>
</reference>
<dbReference type="EMBL" id="BGPR01011497">
    <property type="protein sequence ID" value="GBN51626.1"/>
    <property type="molecule type" value="Genomic_DNA"/>
</dbReference>
<dbReference type="Proteomes" id="UP000499080">
    <property type="component" value="Unassembled WGS sequence"/>
</dbReference>
<organism evidence="1 2">
    <name type="scientific">Araneus ventricosus</name>
    <name type="common">Orbweaver spider</name>
    <name type="synonym">Epeira ventricosa</name>
    <dbReference type="NCBI Taxonomy" id="182803"/>
    <lineage>
        <taxon>Eukaryota</taxon>
        <taxon>Metazoa</taxon>
        <taxon>Ecdysozoa</taxon>
        <taxon>Arthropoda</taxon>
        <taxon>Chelicerata</taxon>
        <taxon>Arachnida</taxon>
        <taxon>Araneae</taxon>
        <taxon>Araneomorphae</taxon>
        <taxon>Entelegynae</taxon>
        <taxon>Araneoidea</taxon>
        <taxon>Araneidae</taxon>
        <taxon>Araneus</taxon>
    </lineage>
</organism>
<accession>A0A4Y2PND2</accession>
<gene>
    <name evidence="1" type="ORF">AVEN_249342_1</name>
</gene>